<organism evidence="1 2">
    <name type="scientific">Vigna angularis var. angularis</name>
    <dbReference type="NCBI Taxonomy" id="157739"/>
    <lineage>
        <taxon>Eukaryota</taxon>
        <taxon>Viridiplantae</taxon>
        <taxon>Streptophyta</taxon>
        <taxon>Embryophyta</taxon>
        <taxon>Tracheophyta</taxon>
        <taxon>Spermatophyta</taxon>
        <taxon>Magnoliopsida</taxon>
        <taxon>eudicotyledons</taxon>
        <taxon>Gunneridae</taxon>
        <taxon>Pentapetalae</taxon>
        <taxon>rosids</taxon>
        <taxon>fabids</taxon>
        <taxon>Fabales</taxon>
        <taxon>Fabaceae</taxon>
        <taxon>Papilionoideae</taxon>
        <taxon>50 kb inversion clade</taxon>
        <taxon>NPAAA clade</taxon>
        <taxon>indigoferoid/millettioid clade</taxon>
        <taxon>Phaseoleae</taxon>
        <taxon>Vigna</taxon>
    </lineage>
</organism>
<protein>
    <submittedName>
        <fullName evidence="1">Uncharacterized protein</fullName>
    </submittedName>
</protein>
<dbReference type="Proteomes" id="UP000291084">
    <property type="component" value="Chromosome 5"/>
</dbReference>
<gene>
    <name evidence="1" type="primary">Vigan.05G178800</name>
    <name evidence="1" type="ORF">VIGAN_05178800</name>
</gene>
<accession>A0A0S3S677</accession>
<dbReference type="AlphaFoldDB" id="A0A0S3S677"/>
<name>A0A0S3S677_PHAAN</name>
<reference evidence="1 2" key="1">
    <citation type="journal article" date="2015" name="Sci. Rep.">
        <title>The power of single molecule real-time sequencing technology in the de novo assembly of a eukaryotic genome.</title>
        <authorList>
            <person name="Sakai H."/>
            <person name="Naito K."/>
            <person name="Ogiso-Tanaka E."/>
            <person name="Takahashi Y."/>
            <person name="Iseki K."/>
            <person name="Muto C."/>
            <person name="Satou K."/>
            <person name="Teruya K."/>
            <person name="Shiroma A."/>
            <person name="Shimoji M."/>
            <person name="Hirano T."/>
            <person name="Itoh T."/>
            <person name="Kaga A."/>
            <person name="Tomooka N."/>
        </authorList>
    </citation>
    <scope>NUCLEOTIDE SEQUENCE [LARGE SCALE GENOMIC DNA]</scope>
    <source>
        <strain evidence="2">cv. Shumari</strain>
    </source>
</reference>
<dbReference type="EMBL" id="AP015038">
    <property type="protein sequence ID" value="BAT88326.1"/>
    <property type="molecule type" value="Genomic_DNA"/>
</dbReference>
<proteinExistence type="predicted"/>
<evidence type="ECO:0000313" key="2">
    <source>
        <dbReference type="Proteomes" id="UP000291084"/>
    </source>
</evidence>
<sequence length="82" mass="8551">MKNDTNKYPVPTHNRMRFTFLSASASNFSSRTKPSGTSVPHVASFFSSTGAGSSIAASLRAIFAFIRSLAASAASIPAAPVQ</sequence>
<evidence type="ECO:0000313" key="1">
    <source>
        <dbReference type="EMBL" id="BAT88326.1"/>
    </source>
</evidence>
<keyword evidence="2" id="KW-1185">Reference proteome</keyword>